<evidence type="ECO:0000256" key="4">
    <source>
        <dbReference type="ARBA" id="ARBA00023136"/>
    </source>
</evidence>
<feature type="transmembrane region" description="Helical" evidence="6">
    <location>
        <begin position="50"/>
        <end position="66"/>
    </location>
</feature>
<keyword evidence="9" id="KW-1185">Reference proteome</keyword>
<name>A0A433SCR2_9BURK</name>
<feature type="domain" description="Ion transport" evidence="7">
    <location>
        <begin position="11"/>
        <end position="228"/>
    </location>
</feature>
<evidence type="ECO:0000259" key="7">
    <source>
        <dbReference type="Pfam" id="PF00520"/>
    </source>
</evidence>
<evidence type="ECO:0000313" key="9">
    <source>
        <dbReference type="Proteomes" id="UP000286947"/>
    </source>
</evidence>
<dbReference type="AlphaFoldDB" id="A0A433SCR2"/>
<gene>
    <name evidence="8" type="ORF">CUZ56_01812</name>
</gene>
<keyword evidence="4 6" id="KW-0472">Membrane</keyword>
<proteinExistence type="predicted"/>
<dbReference type="EMBL" id="PQSP01000004">
    <property type="protein sequence ID" value="RUS66532.1"/>
    <property type="molecule type" value="Genomic_DNA"/>
</dbReference>
<evidence type="ECO:0000256" key="6">
    <source>
        <dbReference type="SAM" id="Phobius"/>
    </source>
</evidence>
<evidence type="ECO:0000256" key="5">
    <source>
        <dbReference type="SAM" id="MobiDB-lite"/>
    </source>
</evidence>
<accession>A0A433SCR2</accession>
<dbReference type="Proteomes" id="UP000286947">
    <property type="component" value="Unassembled WGS sequence"/>
</dbReference>
<keyword evidence="2 6" id="KW-0812">Transmembrane</keyword>
<feature type="transmembrane region" description="Helical" evidence="6">
    <location>
        <begin position="156"/>
        <end position="174"/>
    </location>
</feature>
<dbReference type="InterPro" id="IPR043203">
    <property type="entry name" value="VGCC_Ca_Na"/>
</dbReference>
<dbReference type="Pfam" id="PF00520">
    <property type="entry name" value="Ion_trans"/>
    <property type="match status" value="1"/>
</dbReference>
<dbReference type="PANTHER" id="PTHR10037">
    <property type="entry name" value="VOLTAGE-GATED CATION CHANNEL CALCIUM AND SODIUM"/>
    <property type="match status" value="1"/>
</dbReference>
<sequence length="277" mass="30546">MGAVQKLIESAVFQRFIIVVIVINAITLGFETSPALMAGAAGPVLVTLDHLALGIFIVEIVLKLVVYRHRFFFSGWNVFDFLVVGITLVPAGAGLSVLRALRILRALRLVSTVPAMRKVVNALLRAIPGISSVMALLLLIFYIAAVMATKLFGEQFPVLFGNLGSSLFTLFQIMTLDSWATGVTRPIMAAYPWAWVFFVLFVLVATFAVLNLFIAIMVDTMHEADHEEQEETREVVKSENELLMDELRSLRSEMAELRQAMGQAGCQPRGQQQGTES</sequence>
<feature type="transmembrane region" description="Helical" evidence="6">
    <location>
        <begin position="78"/>
        <end position="102"/>
    </location>
</feature>
<keyword evidence="3 6" id="KW-1133">Transmembrane helix</keyword>
<feature type="transmembrane region" description="Helical" evidence="6">
    <location>
        <begin position="122"/>
        <end position="144"/>
    </location>
</feature>
<comment type="subcellular location">
    <subcellularLocation>
        <location evidence="1">Membrane</location>
        <topology evidence="1">Multi-pass membrane protein</topology>
    </subcellularLocation>
</comment>
<dbReference type="OrthoDB" id="5297065at2"/>
<evidence type="ECO:0000256" key="3">
    <source>
        <dbReference type="ARBA" id="ARBA00022989"/>
    </source>
</evidence>
<organism evidence="8 9">
    <name type="scientific">Saezia sanguinis</name>
    <dbReference type="NCBI Taxonomy" id="1965230"/>
    <lineage>
        <taxon>Bacteria</taxon>
        <taxon>Pseudomonadati</taxon>
        <taxon>Pseudomonadota</taxon>
        <taxon>Betaproteobacteria</taxon>
        <taxon>Burkholderiales</taxon>
        <taxon>Saeziaceae</taxon>
        <taxon>Saezia</taxon>
    </lineage>
</organism>
<feature type="region of interest" description="Disordered" evidence="5">
    <location>
        <begin position="258"/>
        <end position="277"/>
    </location>
</feature>
<evidence type="ECO:0000256" key="2">
    <source>
        <dbReference type="ARBA" id="ARBA00022692"/>
    </source>
</evidence>
<evidence type="ECO:0000313" key="8">
    <source>
        <dbReference type="EMBL" id="RUS66532.1"/>
    </source>
</evidence>
<feature type="transmembrane region" description="Helical" evidence="6">
    <location>
        <begin position="12"/>
        <end position="30"/>
    </location>
</feature>
<evidence type="ECO:0000256" key="1">
    <source>
        <dbReference type="ARBA" id="ARBA00004141"/>
    </source>
</evidence>
<dbReference type="InterPro" id="IPR005821">
    <property type="entry name" value="Ion_trans_dom"/>
</dbReference>
<reference evidence="8 9" key="1">
    <citation type="submission" date="2018-01" db="EMBL/GenBank/DDBJ databases">
        <title>Saezia sanguinis gen. nov., sp. nov., in the order Burkholderiales isolated from human blood.</title>
        <authorList>
            <person name="Medina-Pascual M.J."/>
            <person name="Valdezate S."/>
            <person name="Monzon S."/>
            <person name="Cuesta I."/>
            <person name="Carrasco G."/>
            <person name="Villalon P."/>
            <person name="Saez-Nieto J.A."/>
        </authorList>
    </citation>
    <scope>NUCLEOTIDE SEQUENCE [LARGE SCALE GENOMIC DNA]</scope>
    <source>
        <strain evidence="8 9">CNM695-12</strain>
    </source>
</reference>
<protein>
    <recommendedName>
        <fullName evidence="7">Ion transport domain-containing protein</fullName>
    </recommendedName>
</protein>
<dbReference type="RefSeq" id="WP_126980158.1">
    <property type="nucleotide sequence ID" value="NZ_PQSP01000004.1"/>
</dbReference>
<feature type="transmembrane region" description="Helical" evidence="6">
    <location>
        <begin position="194"/>
        <end position="218"/>
    </location>
</feature>
<comment type="caution">
    <text evidence="8">The sequence shown here is derived from an EMBL/GenBank/DDBJ whole genome shotgun (WGS) entry which is preliminary data.</text>
</comment>
<dbReference type="GO" id="GO:0005248">
    <property type="term" value="F:voltage-gated sodium channel activity"/>
    <property type="evidence" value="ECO:0007669"/>
    <property type="project" value="TreeGrafter"/>
</dbReference>
<dbReference type="InterPro" id="IPR027359">
    <property type="entry name" value="Volt_channel_dom_sf"/>
</dbReference>
<dbReference type="GO" id="GO:0001518">
    <property type="term" value="C:voltage-gated sodium channel complex"/>
    <property type="evidence" value="ECO:0007669"/>
    <property type="project" value="TreeGrafter"/>
</dbReference>
<dbReference type="Gene3D" id="1.20.120.350">
    <property type="entry name" value="Voltage-gated potassium channels. Chain C"/>
    <property type="match status" value="1"/>
</dbReference>
<dbReference type="PANTHER" id="PTHR10037:SF62">
    <property type="entry name" value="SODIUM CHANNEL PROTEIN 60E"/>
    <property type="match status" value="1"/>
</dbReference>
<dbReference type="SUPFAM" id="SSF81324">
    <property type="entry name" value="Voltage-gated potassium channels"/>
    <property type="match status" value="1"/>
</dbReference>
<dbReference type="Gene3D" id="1.10.287.70">
    <property type="match status" value="1"/>
</dbReference>